<dbReference type="GO" id="GO:0016787">
    <property type="term" value="F:hydrolase activity"/>
    <property type="evidence" value="ECO:0007669"/>
    <property type="project" value="UniProtKB-KW"/>
</dbReference>
<evidence type="ECO:0000256" key="7">
    <source>
        <dbReference type="ARBA" id="ARBA00022842"/>
    </source>
</evidence>
<evidence type="ECO:0000256" key="4">
    <source>
        <dbReference type="ARBA" id="ARBA00022723"/>
    </source>
</evidence>
<evidence type="ECO:0000256" key="8">
    <source>
        <dbReference type="ARBA" id="ARBA00023118"/>
    </source>
</evidence>
<keyword evidence="8 9" id="KW-0051">Antiviral defense</keyword>
<dbReference type="Gene3D" id="3.30.70.240">
    <property type="match status" value="1"/>
</dbReference>
<proteinExistence type="inferred from homology"/>
<accession>A0A2M8S391</accession>
<evidence type="ECO:0000256" key="2">
    <source>
        <dbReference type="ARBA" id="ARBA00009959"/>
    </source>
</evidence>
<dbReference type="GO" id="GO:0004521">
    <property type="term" value="F:RNA endonuclease activity"/>
    <property type="evidence" value="ECO:0007669"/>
    <property type="project" value="InterPro"/>
</dbReference>
<evidence type="ECO:0000313" key="10">
    <source>
        <dbReference type="EMBL" id="PJG85622.1"/>
    </source>
</evidence>
<sequence length="94" mass="10974">MMYLIGYDISNPKRLAKVYKTLLDYAVPIQYSVFLFEGSKNHLQSCIERLLEIIHTKEDDLRIYQLPTNGKQWRLGKSFLPEGIFLTGMPMGIY</sequence>
<evidence type="ECO:0000256" key="5">
    <source>
        <dbReference type="ARBA" id="ARBA00022759"/>
    </source>
</evidence>
<dbReference type="EC" id="3.1.-.-" evidence="9"/>
<name>A0A2M8S391_9PAST</name>
<evidence type="ECO:0000256" key="6">
    <source>
        <dbReference type="ARBA" id="ARBA00022801"/>
    </source>
</evidence>
<evidence type="ECO:0000313" key="11">
    <source>
        <dbReference type="Proteomes" id="UP000229329"/>
    </source>
</evidence>
<feature type="binding site" evidence="9">
    <location>
        <position position="8"/>
    </location>
    <ligand>
        <name>Mg(2+)</name>
        <dbReference type="ChEBI" id="CHEBI:18420"/>
        <note>catalytic</note>
    </ligand>
</feature>
<keyword evidence="4 9" id="KW-0479">Metal-binding</keyword>
<keyword evidence="6 9" id="KW-0378">Hydrolase</keyword>
<dbReference type="CDD" id="cd09725">
    <property type="entry name" value="Cas2_I_II_III"/>
    <property type="match status" value="1"/>
</dbReference>
<organism evidence="10 11">
    <name type="scientific">Conservatibacter flavescens</name>
    <dbReference type="NCBI Taxonomy" id="28161"/>
    <lineage>
        <taxon>Bacteria</taxon>
        <taxon>Pseudomonadati</taxon>
        <taxon>Pseudomonadota</taxon>
        <taxon>Gammaproteobacteria</taxon>
        <taxon>Pasteurellales</taxon>
        <taxon>Pasteurellaceae</taxon>
        <taxon>Conservatibacter</taxon>
    </lineage>
</organism>
<gene>
    <name evidence="9 10" type="primary">cas2</name>
    <name evidence="10" type="ORF">CVP05_05530</name>
</gene>
<dbReference type="Proteomes" id="UP000229329">
    <property type="component" value="Unassembled WGS sequence"/>
</dbReference>
<protein>
    <recommendedName>
        <fullName evidence="9">CRISPR-associated endoribonuclease Cas2</fullName>
        <ecNumber evidence="9">3.1.-.-</ecNumber>
    </recommendedName>
</protein>
<keyword evidence="11" id="KW-1185">Reference proteome</keyword>
<dbReference type="PANTHER" id="PTHR34405">
    <property type="entry name" value="CRISPR-ASSOCIATED ENDORIBONUCLEASE CAS2"/>
    <property type="match status" value="1"/>
</dbReference>
<dbReference type="Pfam" id="PF09827">
    <property type="entry name" value="CRISPR_Cas2"/>
    <property type="match status" value="1"/>
</dbReference>
<dbReference type="EMBL" id="PHHA01000009">
    <property type="protein sequence ID" value="PJG85622.1"/>
    <property type="molecule type" value="Genomic_DNA"/>
</dbReference>
<dbReference type="GO" id="GO:0043571">
    <property type="term" value="P:maintenance of CRISPR repeat elements"/>
    <property type="evidence" value="ECO:0007669"/>
    <property type="project" value="UniProtKB-UniRule"/>
</dbReference>
<comment type="similarity">
    <text evidence="2 9">Belongs to the CRISPR-associated endoribonuclease Cas2 protein family.</text>
</comment>
<dbReference type="PANTHER" id="PTHR34405:SF3">
    <property type="entry name" value="CRISPR-ASSOCIATED ENDORIBONUCLEASE CAS2 3"/>
    <property type="match status" value="1"/>
</dbReference>
<comment type="function">
    <text evidence="9">CRISPR (clustered regularly interspaced short palindromic repeat), is an adaptive immune system that provides protection against mobile genetic elements (viruses, transposable elements and conjugative plasmids). CRISPR clusters contain sequences complementary to antecedent mobile elements and target invading nucleic acids. CRISPR clusters are transcribed and processed into CRISPR RNA (crRNA). Functions as a ssRNA-specific endoribonuclease. Involved in the integration of spacer DNA into the CRISPR cassette.</text>
</comment>
<dbReference type="GO" id="GO:0051607">
    <property type="term" value="P:defense response to virus"/>
    <property type="evidence" value="ECO:0007669"/>
    <property type="project" value="UniProtKB-UniRule"/>
</dbReference>
<keyword evidence="5 9" id="KW-0255">Endonuclease</keyword>
<dbReference type="NCBIfam" id="TIGR01573">
    <property type="entry name" value="cas2"/>
    <property type="match status" value="1"/>
</dbReference>
<dbReference type="InterPro" id="IPR019199">
    <property type="entry name" value="Virulence_VapD/CRISPR_Cas2"/>
</dbReference>
<evidence type="ECO:0000256" key="3">
    <source>
        <dbReference type="ARBA" id="ARBA00022722"/>
    </source>
</evidence>
<dbReference type="AlphaFoldDB" id="A0A2M8S391"/>
<evidence type="ECO:0000256" key="9">
    <source>
        <dbReference type="HAMAP-Rule" id="MF_01471"/>
    </source>
</evidence>
<dbReference type="InterPro" id="IPR021127">
    <property type="entry name" value="CRISPR_associated_Cas2"/>
</dbReference>
<comment type="cofactor">
    <cofactor evidence="1 9">
        <name>Mg(2+)</name>
        <dbReference type="ChEBI" id="CHEBI:18420"/>
    </cofactor>
</comment>
<dbReference type="GO" id="GO:0046872">
    <property type="term" value="F:metal ion binding"/>
    <property type="evidence" value="ECO:0007669"/>
    <property type="project" value="UniProtKB-UniRule"/>
</dbReference>
<dbReference type="HAMAP" id="MF_01471">
    <property type="entry name" value="Cas2"/>
    <property type="match status" value="1"/>
</dbReference>
<comment type="caution">
    <text evidence="10">The sequence shown here is derived from an EMBL/GenBank/DDBJ whole genome shotgun (WGS) entry which is preliminary data.</text>
</comment>
<dbReference type="OrthoDB" id="9798176at2"/>
<comment type="subunit">
    <text evidence="9">Homodimer, forms a heterotetramer with a Cas1 homodimer.</text>
</comment>
<dbReference type="SUPFAM" id="SSF143430">
    <property type="entry name" value="TTP0101/SSO1404-like"/>
    <property type="match status" value="1"/>
</dbReference>
<keyword evidence="7 9" id="KW-0460">Magnesium</keyword>
<reference evidence="10 11" key="1">
    <citation type="submission" date="2017-11" db="EMBL/GenBank/DDBJ databases">
        <title>Reclassification of Bisgaard taxon 7 as Conservatibacter flavescens gen. nov., sp. nov.</title>
        <authorList>
            <person name="Christensen H."/>
        </authorList>
    </citation>
    <scope>NUCLEOTIDE SEQUENCE [LARGE SCALE GENOMIC DNA]</scope>
    <source>
        <strain evidence="10 11">7_4</strain>
    </source>
</reference>
<evidence type="ECO:0000256" key="1">
    <source>
        <dbReference type="ARBA" id="ARBA00001946"/>
    </source>
</evidence>
<keyword evidence="3 9" id="KW-0540">Nuclease</keyword>